<feature type="transmembrane region" description="Helical" evidence="12">
    <location>
        <begin position="179"/>
        <end position="196"/>
    </location>
</feature>
<feature type="transmembrane region" description="Helical" evidence="12">
    <location>
        <begin position="435"/>
        <end position="455"/>
    </location>
</feature>
<dbReference type="InterPro" id="IPR023298">
    <property type="entry name" value="ATPase_P-typ_TM_dom_sf"/>
</dbReference>
<dbReference type="InterPro" id="IPR036412">
    <property type="entry name" value="HAD-like_sf"/>
</dbReference>
<dbReference type="PANTHER" id="PTHR43520">
    <property type="entry name" value="ATP7, ISOFORM B"/>
    <property type="match status" value="1"/>
</dbReference>
<dbReference type="PRINTS" id="PR00120">
    <property type="entry name" value="HATPASE"/>
</dbReference>
<dbReference type="SFLD" id="SFLDF00027">
    <property type="entry name" value="p-type_atpase"/>
    <property type="match status" value="1"/>
</dbReference>
<evidence type="ECO:0000256" key="7">
    <source>
        <dbReference type="ARBA" id="ARBA00022967"/>
    </source>
</evidence>
<feature type="transmembrane region" description="Helical" evidence="12">
    <location>
        <begin position="461"/>
        <end position="484"/>
    </location>
</feature>
<evidence type="ECO:0000256" key="13">
    <source>
        <dbReference type="SAM" id="MobiDB-lite"/>
    </source>
</evidence>
<dbReference type="GO" id="GO:0043682">
    <property type="term" value="F:P-type divalent copper transporter activity"/>
    <property type="evidence" value="ECO:0007669"/>
    <property type="project" value="TreeGrafter"/>
</dbReference>
<evidence type="ECO:0000256" key="2">
    <source>
        <dbReference type="ARBA" id="ARBA00006024"/>
    </source>
</evidence>
<dbReference type="PROSITE" id="PS00154">
    <property type="entry name" value="ATPASE_E1_E2"/>
    <property type="match status" value="1"/>
</dbReference>
<dbReference type="GO" id="GO:0005886">
    <property type="term" value="C:plasma membrane"/>
    <property type="evidence" value="ECO:0007669"/>
    <property type="project" value="UniProtKB-SubCell"/>
</dbReference>
<dbReference type="NCBIfam" id="TIGR01525">
    <property type="entry name" value="ATPase-IB_hvy"/>
    <property type="match status" value="1"/>
</dbReference>
<keyword evidence="12" id="KW-1003">Cell membrane</keyword>
<evidence type="ECO:0000256" key="5">
    <source>
        <dbReference type="ARBA" id="ARBA00022741"/>
    </source>
</evidence>
<dbReference type="FunFam" id="2.70.150.10:FF:000002">
    <property type="entry name" value="Copper-transporting ATPase 1, putative"/>
    <property type="match status" value="1"/>
</dbReference>
<proteinExistence type="inferred from homology"/>
<dbReference type="InterPro" id="IPR023299">
    <property type="entry name" value="ATPase_P-typ_cyto_dom_N"/>
</dbReference>
<dbReference type="Pfam" id="PF00702">
    <property type="entry name" value="Hydrolase"/>
    <property type="match status" value="1"/>
</dbReference>
<dbReference type="NCBIfam" id="TIGR01494">
    <property type="entry name" value="ATPase_P-type"/>
    <property type="match status" value="1"/>
</dbReference>
<dbReference type="CDD" id="cd00371">
    <property type="entry name" value="HMA"/>
    <property type="match status" value="2"/>
</dbReference>
<dbReference type="InterPro" id="IPR023214">
    <property type="entry name" value="HAD_sf"/>
</dbReference>
<dbReference type="Gene3D" id="3.40.1110.10">
    <property type="entry name" value="Calcium-transporting ATPase, cytoplasmic domain N"/>
    <property type="match status" value="1"/>
</dbReference>
<keyword evidence="8 12" id="KW-1133">Transmembrane helix</keyword>
<dbReference type="InterPro" id="IPR027256">
    <property type="entry name" value="P-typ_ATPase_IB"/>
</dbReference>
<organism evidence="15 16">
    <name type="scientific">Micromonospora echinofusca</name>
    <dbReference type="NCBI Taxonomy" id="47858"/>
    <lineage>
        <taxon>Bacteria</taxon>
        <taxon>Bacillati</taxon>
        <taxon>Actinomycetota</taxon>
        <taxon>Actinomycetes</taxon>
        <taxon>Micromonosporales</taxon>
        <taxon>Micromonosporaceae</taxon>
        <taxon>Micromonospora</taxon>
    </lineage>
</organism>
<feature type="transmembrane region" description="Helical" evidence="12">
    <location>
        <begin position="774"/>
        <end position="793"/>
    </location>
</feature>
<evidence type="ECO:0000256" key="10">
    <source>
        <dbReference type="ARBA" id="ARBA00049360"/>
    </source>
</evidence>
<dbReference type="SUPFAM" id="SSF81653">
    <property type="entry name" value="Calcium ATPase, transduction domain A"/>
    <property type="match status" value="1"/>
</dbReference>
<dbReference type="InterPro" id="IPR044492">
    <property type="entry name" value="P_typ_ATPase_HD_dom"/>
</dbReference>
<comment type="subcellular location">
    <subcellularLocation>
        <location evidence="1">Cell membrane</location>
        <topology evidence="1">Multi-pass membrane protein</topology>
    </subcellularLocation>
</comment>
<dbReference type="GO" id="GO:0005507">
    <property type="term" value="F:copper ion binding"/>
    <property type="evidence" value="ECO:0007669"/>
    <property type="project" value="TreeGrafter"/>
</dbReference>
<dbReference type="InterPro" id="IPR017969">
    <property type="entry name" value="Heavy-metal-associated_CS"/>
</dbReference>
<reference evidence="15 16" key="1">
    <citation type="submission" date="2016-06" db="EMBL/GenBank/DDBJ databases">
        <authorList>
            <person name="Kjaerup R.B."/>
            <person name="Dalgaard T.S."/>
            <person name="Juul-Madsen H.R."/>
        </authorList>
    </citation>
    <scope>NUCLEOTIDE SEQUENCE [LARGE SCALE GENOMIC DNA]</scope>
    <source>
        <strain evidence="15 16">DSM 43913</strain>
    </source>
</reference>
<keyword evidence="7" id="KW-1278">Translocase</keyword>
<name>A0A1C5GE28_MICEH</name>
<feature type="transmembrane region" description="Helical" evidence="12">
    <location>
        <begin position="281"/>
        <end position="301"/>
    </location>
</feature>
<dbReference type="FunFam" id="3.30.70.100:FF:000005">
    <property type="entry name" value="Copper-exporting P-type ATPase A"/>
    <property type="match status" value="2"/>
</dbReference>
<keyword evidence="9 12" id="KW-0472">Membrane</keyword>
<evidence type="ECO:0000256" key="6">
    <source>
        <dbReference type="ARBA" id="ARBA00022840"/>
    </source>
</evidence>
<evidence type="ECO:0000256" key="3">
    <source>
        <dbReference type="ARBA" id="ARBA00022692"/>
    </source>
</evidence>
<dbReference type="RefSeq" id="WP_089001715.1">
    <property type="nucleotide sequence ID" value="NZ_JBFAAC010000006.1"/>
</dbReference>
<comment type="catalytic activity">
    <reaction evidence="10">
        <text>ATP + H2O = ADP + phosphate + H(+)</text>
        <dbReference type="Rhea" id="RHEA:13065"/>
        <dbReference type="ChEBI" id="CHEBI:15377"/>
        <dbReference type="ChEBI" id="CHEBI:15378"/>
        <dbReference type="ChEBI" id="CHEBI:30616"/>
        <dbReference type="ChEBI" id="CHEBI:43474"/>
        <dbReference type="ChEBI" id="CHEBI:456216"/>
    </reaction>
</comment>
<dbReference type="InterPro" id="IPR001757">
    <property type="entry name" value="P_typ_ATPase"/>
</dbReference>
<feature type="transmembrane region" description="Helical" evidence="12">
    <location>
        <begin position="202"/>
        <end position="220"/>
    </location>
</feature>
<dbReference type="SFLD" id="SFLDG00002">
    <property type="entry name" value="C1.7:_P-type_atpase_like"/>
    <property type="match status" value="1"/>
</dbReference>
<dbReference type="SUPFAM" id="SSF56784">
    <property type="entry name" value="HAD-like"/>
    <property type="match status" value="1"/>
</dbReference>
<evidence type="ECO:0000256" key="1">
    <source>
        <dbReference type="ARBA" id="ARBA00004651"/>
    </source>
</evidence>
<dbReference type="Gene3D" id="3.30.70.100">
    <property type="match status" value="2"/>
</dbReference>
<dbReference type="SUPFAM" id="SSF81665">
    <property type="entry name" value="Calcium ATPase, transmembrane domain M"/>
    <property type="match status" value="1"/>
</dbReference>
<keyword evidence="16" id="KW-1185">Reference proteome</keyword>
<dbReference type="InterPro" id="IPR006121">
    <property type="entry name" value="HMA_dom"/>
</dbReference>
<dbReference type="InterPro" id="IPR036163">
    <property type="entry name" value="HMA_dom_sf"/>
</dbReference>
<comment type="similarity">
    <text evidence="2 12">Belongs to the cation transport ATPase (P-type) (TC 3.A.3) family. Type IB subfamily.</text>
</comment>
<dbReference type="GO" id="GO:0005524">
    <property type="term" value="F:ATP binding"/>
    <property type="evidence" value="ECO:0007669"/>
    <property type="project" value="UniProtKB-UniRule"/>
</dbReference>
<dbReference type="PROSITE" id="PS01047">
    <property type="entry name" value="HMA_1"/>
    <property type="match status" value="2"/>
</dbReference>
<dbReference type="InterPro" id="IPR059000">
    <property type="entry name" value="ATPase_P-type_domA"/>
</dbReference>
<keyword evidence="6 12" id="KW-0067">ATP-binding</keyword>
<protein>
    <recommendedName>
        <fullName evidence="11">Cation-transporting P-type ATPase B</fullName>
    </recommendedName>
</protein>
<dbReference type="GeneID" id="95804087"/>
<dbReference type="PROSITE" id="PS50846">
    <property type="entry name" value="HMA_2"/>
    <property type="match status" value="2"/>
</dbReference>
<dbReference type="SFLD" id="SFLDS00003">
    <property type="entry name" value="Haloacid_Dehalogenase"/>
    <property type="match status" value="1"/>
</dbReference>
<gene>
    <name evidence="15" type="ORF">GA0070610_4386</name>
</gene>
<feature type="region of interest" description="Disordered" evidence="13">
    <location>
        <begin position="147"/>
        <end position="168"/>
    </location>
</feature>
<keyword evidence="5 12" id="KW-0547">Nucleotide-binding</keyword>
<evidence type="ECO:0000256" key="11">
    <source>
        <dbReference type="ARBA" id="ARBA00074171"/>
    </source>
</evidence>
<dbReference type="InterPro" id="IPR008250">
    <property type="entry name" value="ATPase_P-typ_transduc_dom_A_sf"/>
</dbReference>
<keyword evidence="4 12" id="KW-0479">Metal-binding</keyword>
<feature type="transmembrane region" description="Helical" evidence="12">
    <location>
        <begin position="799"/>
        <end position="818"/>
    </location>
</feature>
<dbReference type="Gene3D" id="2.70.150.10">
    <property type="entry name" value="Calcium-transporting ATPase, cytoplasmic transduction domain A"/>
    <property type="match status" value="1"/>
</dbReference>
<sequence length="849" mass="87789">MATAENRLELLIGGMTCAACAARIEKRLNAIDGVEATVNYATEKAKVLAAPQVSQAAVIAAVEEIGFTARLVTPRAARPDNQLELLIGGMTCAACAARIEKQLNAIDGVEATVNYATEKAKVLVAPQITQERVIAAVEEIGFTARPVQPPSAPAADAPDPAAAEAAEHDRELRAARHRLWVVAVLAVPVIAMSMFSQLQFEYWQWACLTLAAPVVVWGAWPFHRAAFANLRHAAASMDTLVSVGTIAAFVWSLYTLFLGTAGEPGMRHPFRITLERTPGEGNMYLEVAAGVTLFILCGRYFEARAKRRSGAALRALLSLGAKDVTVLRDGVEVLVPISALAVGDRFLVRPGEKVATDGVVEEGSSAVDASMLTGESVPVEVGPGDEVVGATVNAGGRLVVRATKVGGETQLAQMARLVEEAQTGKADVQRLADQVSAVFVPGVIALSLATLGYWLGSGQPAAAAFTAAVAVLIIACPCALGLATPTALLVGTGRGAQLGILIKGPQVLESTRTVDTVVLDKTGTVTTGEMSVVDVVPVDGVTDAQLLRLAGALENASEHPIARAVVAGARDRCGELPAVADFTSETGVGVRGTVDGHEVIVGRASLLGSWAADLPPEVAAAKATADAAGRTSVMVGWDGAVRGILVVSDRVKPTSRAAVAQFKRLGLHPILLTGDNAAVAAAIAAEVGIDDVVADVLPAGKVDLVKRLQVDGKVVAMVGDGVNDAAALAQADLGIAMGTGSDVAIESGDLTVVRGDLRVVADAIRLSRRTLGTIKGNLFWAFAYNVAAIPFAASGLLNPMLAGLIMAGSSVFVVTNSLRLRRFKAHAGADLPERADTTEASRAPMVSAS</sequence>
<feature type="domain" description="HMA" evidence="14">
    <location>
        <begin position="6"/>
        <end position="70"/>
    </location>
</feature>
<dbReference type="PRINTS" id="PR00119">
    <property type="entry name" value="CATATPASE"/>
</dbReference>
<accession>A0A1C5GE28</accession>
<dbReference type="PROSITE" id="PS01229">
    <property type="entry name" value="COF_2"/>
    <property type="match status" value="1"/>
</dbReference>
<dbReference type="PANTHER" id="PTHR43520:SF8">
    <property type="entry name" value="P-TYPE CU(+) TRANSPORTER"/>
    <property type="match status" value="1"/>
</dbReference>
<evidence type="ECO:0000256" key="8">
    <source>
        <dbReference type="ARBA" id="ARBA00022989"/>
    </source>
</evidence>
<evidence type="ECO:0000313" key="15">
    <source>
        <dbReference type="EMBL" id="SCG18053.1"/>
    </source>
</evidence>
<feature type="compositionally biased region" description="Low complexity" evidence="13">
    <location>
        <begin position="153"/>
        <end position="164"/>
    </location>
</feature>
<feature type="domain" description="HMA" evidence="14">
    <location>
        <begin position="81"/>
        <end position="145"/>
    </location>
</feature>
<dbReference type="EMBL" id="LT607733">
    <property type="protein sequence ID" value="SCG18053.1"/>
    <property type="molecule type" value="Genomic_DNA"/>
</dbReference>
<evidence type="ECO:0000313" key="16">
    <source>
        <dbReference type="Proteomes" id="UP000198251"/>
    </source>
</evidence>
<dbReference type="Pfam" id="PF00122">
    <property type="entry name" value="E1-E2_ATPase"/>
    <property type="match status" value="1"/>
</dbReference>
<evidence type="ECO:0000256" key="4">
    <source>
        <dbReference type="ARBA" id="ARBA00022723"/>
    </source>
</evidence>
<evidence type="ECO:0000256" key="12">
    <source>
        <dbReference type="RuleBase" id="RU362081"/>
    </source>
</evidence>
<dbReference type="GO" id="GO:0016887">
    <property type="term" value="F:ATP hydrolysis activity"/>
    <property type="evidence" value="ECO:0007669"/>
    <property type="project" value="InterPro"/>
</dbReference>
<evidence type="ECO:0000256" key="9">
    <source>
        <dbReference type="ARBA" id="ARBA00023136"/>
    </source>
</evidence>
<keyword evidence="3 12" id="KW-0812">Transmembrane</keyword>
<dbReference type="SUPFAM" id="SSF55008">
    <property type="entry name" value="HMA, heavy metal-associated domain"/>
    <property type="match status" value="2"/>
</dbReference>
<dbReference type="NCBIfam" id="TIGR01511">
    <property type="entry name" value="ATPase-IB1_Cu"/>
    <property type="match status" value="1"/>
</dbReference>
<feature type="transmembrane region" description="Helical" evidence="12">
    <location>
        <begin position="240"/>
        <end position="261"/>
    </location>
</feature>
<dbReference type="CDD" id="cd02094">
    <property type="entry name" value="P-type_ATPase_Cu-like"/>
    <property type="match status" value="1"/>
</dbReference>
<dbReference type="Pfam" id="PF00403">
    <property type="entry name" value="HMA"/>
    <property type="match status" value="2"/>
</dbReference>
<dbReference type="InterPro" id="IPR018303">
    <property type="entry name" value="ATPase_P-typ_P_site"/>
</dbReference>
<dbReference type="Gene3D" id="3.40.50.1000">
    <property type="entry name" value="HAD superfamily/HAD-like"/>
    <property type="match status" value="1"/>
</dbReference>
<dbReference type="Proteomes" id="UP000198251">
    <property type="component" value="Chromosome I"/>
</dbReference>
<dbReference type="AlphaFoldDB" id="A0A1C5GE28"/>
<evidence type="ECO:0000259" key="14">
    <source>
        <dbReference type="PROSITE" id="PS50846"/>
    </source>
</evidence>
<dbReference type="GO" id="GO:0055070">
    <property type="term" value="P:copper ion homeostasis"/>
    <property type="evidence" value="ECO:0007669"/>
    <property type="project" value="TreeGrafter"/>
</dbReference>